<feature type="domain" description="Periplasmic binding protein" evidence="7">
    <location>
        <begin position="39"/>
        <end position="312"/>
    </location>
</feature>
<dbReference type="GO" id="GO:0046872">
    <property type="term" value="F:metal ion binding"/>
    <property type="evidence" value="ECO:0007669"/>
    <property type="project" value="UniProtKB-KW"/>
</dbReference>
<reference evidence="8" key="2">
    <citation type="journal article" date="2021" name="PeerJ">
        <title>Extensive microbial diversity within the chicken gut microbiome revealed by metagenomics and culture.</title>
        <authorList>
            <person name="Gilroy R."/>
            <person name="Ravi A."/>
            <person name="Getino M."/>
            <person name="Pursley I."/>
            <person name="Horton D.L."/>
            <person name="Alikhan N.F."/>
            <person name="Baker D."/>
            <person name="Gharbi K."/>
            <person name="Hall N."/>
            <person name="Watson M."/>
            <person name="Adriaenssens E.M."/>
            <person name="Foster-Nyarko E."/>
            <person name="Jarju S."/>
            <person name="Secka A."/>
            <person name="Antonio M."/>
            <person name="Oren A."/>
            <person name="Chaudhuri R.R."/>
            <person name="La Ragione R."/>
            <person name="Hildebrand F."/>
            <person name="Pallen M.J."/>
        </authorList>
    </citation>
    <scope>NUCLEOTIDE SEQUENCE</scope>
    <source>
        <strain evidence="8">ChiSxjej1B13-7041</strain>
    </source>
</reference>
<dbReference type="Gene3D" id="3.40.50.2300">
    <property type="match status" value="2"/>
</dbReference>
<dbReference type="PANTHER" id="PTHR46847:SF1">
    <property type="entry name" value="D-ALLOSE-BINDING PERIPLASMIC PROTEIN-RELATED"/>
    <property type="match status" value="1"/>
</dbReference>
<keyword evidence="3" id="KW-0479">Metal-binding</keyword>
<comment type="subcellular location">
    <subcellularLocation>
        <location evidence="1">Cell envelope</location>
    </subcellularLocation>
</comment>
<dbReference type="PANTHER" id="PTHR46847">
    <property type="entry name" value="D-ALLOSE-BINDING PERIPLASMIC PROTEIN-RELATED"/>
    <property type="match status" value="1"/>
</dbReference>
<dbReference type="Pfam" id="PF13407">
    <property type="entry name" value="Peripla_BP_4"/>
    <property type="match status" value="1"/>
</dbReference>
<proteinExistence type="inferred from homology"/>
<dbReference type="Proteomes" id="UP000886841">
    <property type="component" value="Unassembled WGS sequence"/>
</dbReference>
<dbReference type="InterPro" id="IPR025997">
    <property type="entry name" value="SBP_2_dom"/>
</dbReference>
<comment type="caution">
    <text evidence="8">The sequence shown here is derived from an EMBL/GenBank/DDBJ whole genome shotgun (WGS) entry which is preliminary data.</text>
</comment>
<evidence type="ECO:0000256" key="3">
    <source>
        <dbReference type="ARBA" id="ARBA00022723"/>
    </source>
</evidence>
<accession>A0A9D1EK77</accession>
<reference evidence="8" key="1">
    <citation type="submission" date="2020-10" db="EMBL/GenBank/DDBJ databases">
        <authorList>
            <person name="Gilroy R."/>
        </authorList>
    </citation>
    <scope>NUCLEOTIDE SEQUENCE</scope>
    <source>
        <strain evidence="8">ChiSxjej1B13-7041</strain>
    </source>
</reference>
<gene>
    <name evidence="8" type="ORF">IAB98_09100</name>
</gene>
<evidence type="ECO:0000256" key="5">
    <source>
        <dbReference type="ARBA" id="ARBA00034323"/>
    </source>
</evidence>
<dbReference type="CDD" id="cd01539">
    <property type="entry name" value="PBP1_GGBP"/>
    <property type="match status" value="1"/>
</dbReference>
<dbReference type="EMBL" id="DVHU01000081">
    <property type="protein sequence ID" value="HIR93558.1"/>
    <property type="molecule type" value="Genomic_DNA"/>
</dbReference>
<evidence type="ECO:0000313" key="9">
    <source>
        <dbReference type="Proteomes" id="UP000886841"/>
    </source>
</evidence>
<dbReference type="GO" id="GO:0030246">
    <property type="term" value="F:carbohydrate binding"/>
    <property type="evidence" value="ECO:0007669"/>
    <property type="project" value="InterPro"/>
</dbReference>
<dbReference type="GO" id="GO:0030313">
    <property type="term" value="C:cell envelope"/>
    <property type="evidence" value="ECO:0007669"/>
    <property type="project" value="UniProtKB-SubCell"/>
</dbReference>
<evidence type="ECO:0000256" key="1">
    <source>
        <dbReference type="ARBA" id="ARBA00004196"/>
    </source>
</evidence>
<comment type="similarity">
    <text evidence="2">Belongs to the bacterial solute-binding protein 2 family.</text>
</comment>
<dbReference type="InterPro" id="IPR044085">
    <property type="entry name" value="MglB-like_PBP1"/>
</dbReference>
<evidence type="ECO:0000256" key="4">
    <source>
        <dbReference type="ARBA" id="ARBA00022729"/>
    </source>
</evidence>
<dbReference type="AlphaFoldDB" id="A0A9D1EK77"/>
<keyword evidence="4" id="KW-0732">Signal</keyword>
<name>A0A9D1EK77_9FIRM</name>
<organism evidence="8 9">
    <name type="scientific">Candidatus Egerieimonas intestinavium</name>
    <dbReference type="NCBI Taxonomy" id="2840777"/>
    <lineage>
        <taxon>Bacteria</taxon>
        <taxon>Bacillati</taxon>
        <taxon>Bacillota</taxon>
        <taxon>Clostridia</taxon>
        <taxon>Lachnospirales</taxon>
        <taxon>Lachnospiraceae</taxon>
        <taxon>Lachnospiraceae incertae sedis</taxon>
        <taxon>Candidatus Egerieimonas</taxon>
    </lineage>
</organism>
<evidence type="ECO:0000313" key="8">
    <source>
        <dbReference type="EMBL" id="HIR93558.1"/>
    </source>
</evidence>
<evidence type="ECO:0000259" key="7">
    <source>
        <dbReference type="Pfam" id="PF13407"/>
    </source>
</evidence>
<comment type="subunit">
    <text evidence="5">The ABC transporter complex is composed of one ATP-binding protein (MglA), two transmembrane proteins (MglC) and a solute-binding protein (MglB).</text>
</comment>
<sequence>MNGKRAGVICLGTALICGGGLWLSARDFNGQESAGKLKVGVTIYRDDDTYINSIITEMEKIFREEFFQEISLNVVSARNSQTEQNDQVERFISLGYDVICVNAVDRTDVSRMVDLAMEADVPLVFFNREPVDDDLYRWENIYYVGSDAQESARLQGQIIARAWEEEREKMDLNGDGVLSYAMLEGERGHQDAVIRTEWSVRSLKEAGVPCSQVTGGVADWERDQAAALTEQWLEEYPDQIELFICNNDDMALGALDTLEKLGRGDVSVVGIDGVQEGLEKVESGEMLGTVSTDRELYGRSLLEISLALAREEKLPGDLAPEGKDIWIPWEIRSGIRQEE</sequence>
<evidence type="ECO:0000256" key="6">
    <source>
        <dbReference type="ARBA" id="ARBA00034344"/>
    </source>
</evidence>
<dbReference type="SUPFAM" id="SSF53822">
    <property type="entry name" value="Periplasmic binding protein-like I"/>
    <property type="match status" value="1"/>
</dbReference>
<evidence type="ECO:0000256" key="2">
    <source>
        <dbReference type="ARBA" id="ARBA00007639"/>
    </source>
</evidence>
<dbReference type="InterPro" id="IPR028082">
    <property type="entry name" value="Peripla_BP_I"/>
</dbReference>
<protein>
    <recommendedName>
        <fullName evidence="6">D-galactose/methyl-galactoside binding periplasmic protein MglB</fullName>
    </recommendedName>
</protein>